<sequence>MGESLWGSDGEIQKLLEYKGIDTTETKPLYISMTSNAGVVETWVMLEAGSPTVFYLYQPDDDGLYRINQPDNLAEIVKRINDGIGGLGLLEKEDIS</sequence>
<protein>
    <submittedName>
        <fullName evidence="1">Uncharacterized protein</fullName>
    </submittedName>
</protein>
<dbReference type="Proteomes" id="UP001219568">
    <property type="component" value="Unassembled WGS sequence"/>
</dbReference>
<evidence type="ECO:0000313" key="1">
    <source>
        <dbReference type="EMBL" id="KAJ6043011.1"/>
    </source>
</evidence>
<keyword evidence="2" id="KW-1185">Reference proteome</keyword>
<proteinExistence type="predicted"/>
<organism evidence="1 2">
    <name type="scientific">Penicillium canescens</name>
    <dbReference type="NCBI Taxonomy" id="5083"/>
    <lineage>
        <taxon>Eukaryota</taxon>
        <taxon>Fungi</taxon>
        <taxon>Dikarya</taxon>
        <taxon>Ascomycota</taxon>
        <taxon>Pezizomycotina</taxon>
        <taxon>Eurotiomycetes</taxon>
        <taxon>Eurotiomycetidae</taxon>
        <taxon>Eurotiales</taxon>
        <taxon>Aspergillaceae</taxon>
        <taxon>Penicillium</taxon>
    </lineage>
</organism>
<reference evidence="1" key="2">
    <citation type="submission" date="2023-01" db="EMBL/GenBank/DDBJ databases">
        <authorList>
            <person name="Petersen C."/>
        </authorList>
    </citation>
    <scope>NUCLEOTIDE SEQUENCE</scope>
    <source>
        <strain evidence="1">IBT 15450</strain>
    </source>
</reference>
<name>A0AAD6ICA6_PENCN</name>
<gene>
    <name evidence="1" type="ORF">N7460_004366</name>
</gene>
<reference evidence="1" key="1">
    <citation type="journal article" date="2023" name="IMA Fungus">
        <title>Comparative genomic study of the Penicillium genus elucidates a diverse pangenome and 15 lateral gene transfer events.</title>
        <authorList>
            <person name="Petersen C."/>
            <person name="Sorensen T."/>
            <person name="Nielsen M.R."/>
            <person name="Sondergaard T.E."/>
            <person name="Sorensen J.L."/>
            <person name="Fitzpatrick D.A."/>
            <person name="Frisvad J.C."/>
            <person name="Nielsen K.L."/>
        </authorList>
    </citation>
    <scope>NUCLEOTIDE SEQUENCE</scope>
    <source>
        <strain evidence="1">IBT 15450</strain>
    </source>
</reference>
<accession>A0AAD6ICA6</accession>
<dbReference type="EMBL" id="JAQJZL010000004">
    <property type="protein sequence ID" value="KAJ6043011.1"/>
    <property type="molecule type" value="Genomic_DNA"/>
</dbReference>
<evidence type="ECO:0000313" key="2">
    <source>
        <dbReference type="Proteomes" id="UP001219568"/>
    </source>
</evidence>
<dbReference type="AlphaFoldDB" id="A0AAD6ICA6"/>
<comment type="caution">
    <text evidence="1">The sequence shown here is derived from an EMBL/GenBank/DDBJ whole genome shotgun (WGS) entry which is preliminary data.</text>
</comment>